<organism evidence="2 3">
    <name type="scientific">Rathayibacter rubneri</name>
    <dbReference type="NCBI Taxonomy" id="2950106"/>
    <lineage>
        <taxon>Bacteria</taxon>
        <taxon>Bacillati</taxon>
        <taxon>Actinomycetota</taxon>
        <taxon>Actinomycetes</taxon>
        <taxon>Micrococcales</taxon>
        <taxon>Microbacteriaceae</taxon>
        <taxon>Rathayibacter</taxon>
    </lineage>
</organism>
<dbReference type="InterPro" id="IPR057204">
    <property type="entry name" value="DUF7882"/>
</dbReference>
<dbReference type="RefSeq" id="WP_251947891.1">
    <property type="nucleotide sequence ID" value="NZ_JAMRYM010000112.1"/>
</dbReference>
<dbReference type="Pfam" id="PF25355">
    <property type="entry name" value="DUF7882"/>
    <property type="match status" value="1"/>
</dbReference>
<evidence type="ECO:0000259" key="1">
    <source>
        <dbReference type="Pfam" id="PF25355"/>
    </source>
</evidence>
<proteinExistence type="predicted"/>
<comment type="caution">
    <text evidence="2">The sequence shown here is derived from an EMBL/GenBank/DDBJ whole genome shotgun (WGS) entry which is preliminary data.</text>
</comment>
<gene>
    <name evidence="2" type="ORF">NB037_17025</name>
</gene>
<evidence type="ECO:0000313" key="2">
    <source>
        <dbReference type="EMBL" id="MCM6764119.1"/>
    </source>
</evidence>
<name>A0A9X2E4D9_9MICO</name>
<accession>A0A9X2E4D9</accession>
<feature type="domain" description="DUF7882" evidence="1">
    <location>
        <begin position="1"/>
        <end position="96"/>
    </location>
</feature>
<dbReference type="EMBL" id="JAMRYM010000112">
    <property type="protein sequence ID" value="MCM6764119.1"/>
    <property type="molecule type" value="Genomic_DNA"/>
</dbReference>
<sequence>MGRLFYDSSTEADFEDRLLAHLQVVIGAKLGKGERSYLSWKDGSGSGNGRTAIWLHPAIPLRFTYFGGRAPAINPEWIRRLLQDSYTAQGLRITAEPETAVPDAAVRA</sequence>
<keyword evidence="3" id="KW-1185">Reference proteome</keyword>
<protein>
    <submittedName>
        <fullName evidence="2">ATP-dependent DNA ligase</fullName>
    </submittedName>
</protein>
<evidence type="ECO:0000313" key="3">
    <source>
        <dbReference type="Proteomes" id="UP001155240"/>
    </source>
</evidence>
<dbReference type="AlphaFoldDB" id="A0A9X2E4D9"/>
<dbReference type="GO" id="GO:0016874">
    <property type="term" value="F:ligase activity"/>
    <property type="evidence" value="ECO:0007669"/>
    <property type="project" value="UniProtKB-KW"/>
</dbReference>
<reference evidence="2" key="1">
    <citation type="submission" date="2022-06" db="EMBL/GenBank/DDBJ databases">
        <title>Whole genome shotgun sequencing (WGS) of Rathayibacter sp. ZW T2_19, isolated from stored onions (Allium cepa).</title>
        <authorList>
            <person name="Stoll D.A."/>
            <person name="Huch M."/>
        </authorList>
    </citation>
    <scope>NUCLEOTIDE SEQUENCE</scope>
    <source>
        <strain evidence="2">ZW T2_19</strain>
    </source>
</reference>
<dbReference type="Proteomes" id="UP001155240">
    <property type="component" value="Unassembled WGS sequence"/>
</dbReference>
<keyword evidence="2" id="KW-0436">Ligase</keyword>